<evidence type="ECO:0000256" key="5">
    <source>
        <dbReference type="ARBA" id="ARBA00023065"/>
    </source>
</evidence>
<comment type="caution">
    <text evidence="9">The sequence shown here is derived from an EMBL/GenBank/DDBJ whole genome shotgun (WGS) entry which is preliminary data.</text>
</comment>
<evidence type="ECO:0000256" key="2">
    <source>
        <dbReference type="ARBA" id="ARBA00022448"/>
    </source>
</evidence>
<feature type="transmembrane region" description="Helical" evidence="7">
    <location>
        <begin position="205"/>
        <end position="225"/>
    </location>
</feature>
<dbReference type="InterPro" id="IPR050794">
    <property type="entry name" value="CPA2_transporter"/>
</dbReference>
<feature type="transmembrane region" description="Helical" evidence="7">
    <location>
        <begin position="143"/>
        <end position="163"/>
    </location>
</feature>
<proteinExistence type="predicted"/>
<evidence type="ECO:0000259" key="8">
    <source>
        <dbReference type="Pfam" id="PF00999"/>
    </source>
</evidence>
<dbReference type="PANTHER" id="PTHR32468:SF0">
    <property type="entry name" value="K(+)_H(+) ANTIPORTER 1"/>
    <property type="match status" value="1"/>
</dbReference>
<feature type="transmembrane region" description="Helical" evidence="7">
    <location>
        <begin position="58"/>
        <end position="80"/>
    </location>
</feature>
<evidence type="ECO:0000256" key="4">
    <source>
        <dbReference type="ARBA" id="ARBA00022989"/>
    </source>
</evidence>
<dbReference type="PANTHER" id="PTHR32468">
    <property type="entry name" value="CATION/H + ANTIPORTER"/>
    <property type="match status" value="1"/>
</dbReference>
<dbReference type="Pfam" id="PF00999">
    <property type="entry name" value="Na_H_Exchanger"/>
    <property type="match status" value="1"/>
</dbReference>
<dbReference type="InterPro" id="IPR038770">
    <property type="entry name" value="Na+/solute_symporter_sf"/>
</dbReference>
<feature type="transmembrane region" description="Helical" evidence="7">
    <location>
        <begin position="27"/>
        <end position="46"/>
    </location>
</feature>
<keyword evidence="5" id="KW-0406">Ion transport</keyword>
<keyword evidence="3 7" id="KW-0812">Transmembrane</keyword>
<accession>A0ABQ7JVK8</accession>
<evidence type="ECO:0000256" key="1">
    <source>
        <dbReference type="ARBA" id="ARBA00004141"/>
    </source>
</evidence>
<keyword evidence="2" id="KW-0813">Transport</keyword>
<evidence type="ECO:0000256" key="6">
    <source>
        <dbReference type="ARBA" id="ARBA00023136"/>
    </source>
</evidence>
<feature type="transmembrane region" description="Helical" evidence="7">
    <location>
        <begin position="92"/>
        <end position="115"/>
    </location>
</feature>
<evidence type="ECO:0000313" key="10">
    <source>
        <dbReference type="Proteomes" id="UP001194696"/>
    </source>
</evidence>
<protein>
    <submittedName>
        <fullName evidence="9">K(+)/H(+) antiporter</fullName>
    </submittedName>
</protein>
<dbReference type="Proteomes" id="UP001194696">
    <property type="component" value="Unassembled WGS sequence"/>
</dbReference>
<dbReference type="InterPro" id="IPR006153">
    <property type="entry name" value="Cation/H_exchanger_TM"/>
</dbReference>
<reference evidence="9 10" key="1">
    <citation type="journal article" date="2020" name="Fungal Divers.">
        <title>Resolving the Mortierellaceae phylogeny through synthesis of multi-gene phylogenetics and phylogenomics.</title>
        <authorList>
            <person name="Vandepol N."/>
            <person name="Liber J."/>
            <person name="Desiro A."/>
            <person name="Na H."/>
            <person name="Kennedy M."/>
            <person name="Barry K."/>
            <person name="Grigoriev I.V."/>
            <person name="Miller A.N."/>
            <person name="O'Donnell K."/>
            <person name="Stajich J.E."/>
            <person name="Bonito G."/>
        </authorList>
    </citation>
    <scope>NUCLEOTIDE SEQUENCE [LARGE SCALE GENOMIC DNA]</scope>
    <source>
        <strain evidence="9 10">AD045</strain>
    </source>
</reference>
<feature type="non-terminal residue" evidence="9">
    <location>
        <position position="238"/>
    </location>
</feature>
<keyword evidence="6 7" id="KW-0472">Membrane</keyword>
<dbReference type="EMBL" id="JAAAIM010000604">
    <property type="protein sequence ID" value="KAG0286108.1"/>
    <property type="molecule type" value="Genomic_DNA"/>
</dbReference>
<name>A0ABQ7JVK8_9FUNG</name>
<dbReference type="Gene3D" id="1.20.1530.20">
    <property type="match status" value="1"/>
</dbReference>
<evidence type="ECO:0000256" key="7">
    <source>
        <dbReference type="SAM" id="Phobius"/>
    </source>
</evidence>
<evidence type="ECO:0000256" key="3">
    <source>
        <dbReference type="ARBA" id="ARBA00022692"/>
    </source>
</evidence>
<evidence type="ECO:0000313" key="9">
    <source>
        <dbReference type="EMBL" id="KAG0286108.1"/>
    </source>
</evidence>
<keyword evidence="10" id="KW-1185">Reference proteome</keyword>
<gene>
    <name evidence="9" type="primary">KHA1_4</name>
    <name evidence="9" type="ORF">BGZ96_009767</name>
</gene>
<keyword evidence="4 7" id="KW-1133">Transmembrane helix</keyword>
<feature type="domain" description="Cation/H+ exchanger transmembrane" evidence="8">
    <location>
        <begin position="8"/>
        <end position="235"/>
    </location>
</feature>
<sequence length="238" mass="25527">MTSRTVIILTLCYGVNFLFHKIRQPRVVAEVISGIILGPSIMGQIPGFNNAIFPKESIPFLTLVSNLGLVLFLFLVGLELDPKLILKRAKHALGISIAGLLVPFVFSCGVALMLYKEFEKTPEGGEAGAVAGETKTSPPFGQFLLTCGVAMSLTAFPVLARILAEMQLMSTTVGFITVCAAAAGDIVAWILLALLVSLINATTPIMPLYVVLMAIGWCIVLVYVVRPLLLSLVRLTHS</sequence>
<comment type="subcellular location">
    <subcellularLocation>
        <location evidence="1">Membrane</location>
        <topology evidence="1">Multi-pass membrane protein</topology>
    </subcellularLocation>
</comment>
<organism evidence="9 10">
    <name type="scientific">Linnemannia gamsii</name>
    <dbReference type="NCBI Taxonomy" id="64522"/>
    <lineage>
        <taxon>Eukaryota</taxon>
        <taxon>Fungi</taxon>
        <taxon>Fungi incertae sedis</taxon>
        <taxon>Mucoromycota</taxon>
        <taxon>Mortierellomycotina</taxon>
        <taxon>Mortierellomycetes</taxon>
        <taxon>Mortierellales</taxon>
        <taxon>Mortierellaceae</taxon>
        <taxon>Linnemannia</taxon>
    </lineage>
</organism>
<feature type="transmembrane region" description="Helical" evidence="7">
    <location>
        <begin position="175"/>
        <end position="199"/>
    </location>
</feature>